<feature type="domain" description="UspA" evidence="2">
    <location>
        <begin position="1"/>
        <end position="139"/>
    </location>
</feature>
<dbReference type="PRINTS" id="PR01438">
    <property type="entry name" value="UNVRSLSTRESS"/>
</dbReference>
<dbReference type="SUPFAM" id="SSF52402">
    <property type="entry name" value="Adenine nucleotide alpha hydrolases-like"/>
    <property type="match status" value="1"/>
</dbReference>
<dbReference type="GeneID" id="71855857"/>
<gene>
    <name evidence="3" type="ORF">ACFOZ7_07630</name>
</gene>
<comment type="caution">
    <text evidence="3">The sequence shown here is derived from an EMBL/GenBank/DDBJ whole genome shotgun (WGS) entry which is preliminary data.</text>
</comment>
<sequence>MYERILLPTDGSDEAKQAADHAIDLAEKYDATLDVLSVVDTRAYDTEGITSVVIDGLEERGRRAVDEFAEMASDHGLERVETAVERGIPSETILEYVDEHDVDLIVMATHGRTGFRRYVLGSVTEKVVRTSSVPVHTVRVNPSLAD</sequence>
<dbReference type="PANTHER" id="PTHR46268:SF6">
    <property type="entry name" value="UNIVERSAL STRESS PROTEIN UP12"/>
    <property type="match status" value="1"/>
</dbReference>
<dbReference type="PANTHER" id="PTHR46268">
    <property type="entry name" value="STRESS RESPONSE PROTEIN NHAX"/>
    <property type="match status" value="1"/>
</dbReference>
<organism evidence="3 4">
    <name type="scientific">Natribaculum luteum</name>
    <dbReference type="NCBI Taxonomy" id="1586232"/>
    <lineage>
        <taxon>Archaea</taxon>
        <taxon>Methanobacteriati</taxon>
        <taxon>Methanobacteriota</taxon>
        <taxon>Stenosarchaea group</taxon>
        <taxon>Halobacteria</taxon>
        <taxon>Halobacteriales</taxon>
        <taxon>Natrialbaceae</taxon>
        <taxon>Natribaculum</taxon>
    </lineage>
</organism>
<evidence type="ECO:0000256" key="1">
    <source>
        <dbReference type="ARBA" id="ARBA00008791"/>
    </source>
</evidence>
<dbReference type="InterPro" id="IPR006016">
    <property type="entry name" value="UspA"/>
</dbReference>
<dbReference type="AlphaFoldDB" id="A0ABD5NXS5"/>
<dbReference type="RefSeq" id="WP_246975873.1">
    <property type="nucleotide sequence ID" value="NZ_CP095398.1"/>
</dbReference>
<dbReference type="CDD" id="cd00293">
    <property type="entry name" value="USP-like"/>
    <property type="match status" value="1"/>
</dbReference>
<protein>
    <submittedName>
        <fullName evidence="3">Universal stress protein</fullName>
    </submittedName>
</protein>
<dbReference type="Proteomes" id="UP001595821">
    <property type="component" value="Unassembled WGS sequence"/>
</dbReference>
<reference evidence="3 4" key="1">
    <citation type="journal article" date="2014" name="Int. J. Syst. Evol. Microbiol.">
        <title>Complete genome sequence of Corynebacterium casei LMG S-19264T (=DSM 44701T), isolated from a smear-ripened cheese.</title>
        <authorList>
            <consortium name="US DOE Joint Genome Institute (JGI-PGF)"/>
            <person name="Walter F."/>
            <person name="Albersmeier A."/>
            <person name="Kalinowski J."/>
            <person name="Ruckert C."/>
        </authorList>
    </citation>
    <scope>NUCLEOTIDE SEQUENCE [LARGE SCALE GENOMIC DNA]</scope>
    <source>
        <strain evidence="3 4">IBRC-M 10912</strain>
    </source>
</reference>
<dbReference type="InterPro" id="IPR014729">
    <property type="entry name" value="Rossmann-like_a/b/a_fold"/>
</dbReference>
<dbReference type="Pfam" id="PF00582">
    <property type="entry name" value="Usp"/>
    <property type="match status" value="1"/>
</dbReference>
<proteinExistence type="inferred from homology"/>
<dbReference type="InterPro" id="IPR006015">
    <property type="entry name" value="Universal_stress_UspA"/>
</dbReference>
<dbReference type="Gene3D" id="3.40.50.620">
    <property type="entry name" value="HUPs"/>
    <property type="match status" value="1"/>
</dbReference>
<evidence type="ECO:0000259" key="2">
    <source>
        <dbReference type="Pfam" id="PF00582"/>
    </source>
</evidence>
<comment type="similarity">
    <text evidence="1">Belongs to the universal stress protein A family.</text>
</comment>
<evidence type="ECO:0000313" key="3">
    <source>
        <dbReference type="EMBL" id="MFC4246869.1"/>
    </source>
</evidence>
<dbReference type="PIRSF" id="PIRSF006276">
    <property type="entry name" value="UspA"/>
    <property type="match status" value="1"/>
</dbReference>
<name>A0ABD5NXS5_9EURY</name>
<evidence type="ECO:0000313" key="4">
    <source>
        <dbReference type="Proteomes" id="UP001595821"/>
    </source>
</evidence>
<dbReference type="EMBL" id="JBHSDJ010000019">
    <property type="protein sequence ID" value="MFC4246869.1"/>
    <property type="molecule type" value="Genomic_DNA"/>
</dbReference>
<accession>A0ABD5NXS5</accession>